<organism evidence="3">
    <name type="scientific">Hymenolepis diminuta</name>
    <name type="common">Rat tapeworm</name>
    <dbReference type="NCBI Taxonomy" id="6216"/>
    <lineage>
        <taxon>Eukaryota</taxon>
        <taxon>Metazoa</taxon>
        <taxon>Spiralia</taxon>
        <taxon>Lophotrochozoa</taxon>
        <taxon>Platyhelminthes</taxon>
        <taxon>Cestoda</taxon>
        <taxon>Eucestoda</taxon>
        <taxon>Cyclophyllidea</taxon>
        <taxon>Hymenolepididae</taxon>
        <taxon>Hymenolepis</taxon>
    </lineage>
</organism>
<protein>
    <submittedName>
        <fullName evidence="3">DUF3453 domain-containing protein</fullName>
    </submittedName>
</protein>
<gene>
    <name evidence="1" type="ORF">HDID_LOCUS9387</name>
</gene>
<dbReference type="Proteomes" id="UP000274504">
    <property type="component" value="Unassembled WGS sequence"/>
</dbReference>
<dbReference type="WBParaSite" id="HDID_0000938901-mRNA-1">
    <property type="protein sequence ID" value="HDID_0000938901-mRNA-1"/>
    <property type="gene ID" value="HDID_0000938901"/>
</dbReference>
<dbReference type="AlphaFoldDB" id="A0A158QFS4"/>
<sequence>DVVDVEICEENVPRLCEGVWSNQVSHRLIEQINAEIEGLLERVLSAPPNDSSGNLNSISGIFCRSRVYCNCQIYVFHGIAFTMEITICASEASCSIIKNPGRQLPEIHTAKMLLTLPGETILTLLRNRLLSPNLAASGGFNLRILLSLISTIVVCCRRGISLITNFLHDILLSIFSSMPTKISQDSSSHPPDLAALLDDSISSMVSQSQNATNNAVDPVELKFIQFYHVLIIVRQVCVEDNRLTAFSYGQWWRENFSTSPVPQKEGSGVGGVLATRRSLELLSNLLIRLLPFERSPIHLSAQLATSAPFWATTKQKGESEEEECCRAWNVYLDVARGRLAELRMERVNEAPEPPVNSIGWPSEVEALVEDFMKMNNNAGGPEVKRLPSSLVEMHLFRSGLLSSYCSKVDKGDHVDKMRVNTVRANECPDGVQNGDHQNFCNDGWR</sequence>
<evidence type="ECO:0000313" key="3">
    <source>
        <dbReference type="WBParaSite" id="HDID_0000938901-mRNA-1"/>
    </source>
</evidence>
<reference evidence="1 2" key="2">
    <citation type="submission" date="2018-11" db="EMBL/GenBank/DDBJ databases">
        <authorList>
            <consortium name="Pathogen Informatics"/>
        </authorList>
    </citation>
    <scope>NUCLEOTIDE SEQUENCE [LARGE SCALE GENOMIC DNA]</scope>
</reference>
<evidence type="ECO:0000313" key="2">
    <source>
        <dbReference type="Proteomes" id="UP000274504"/>
    </source>
</evidence>
<dbReference type="OrthoDB" id="6261012at2759"/>
<reference evidence="3" key="1">
    <citation type="submission" date="2016-04" db="UniProtKB">
        <authorList>
            <consortium name="WormBaseParasite"/>
        </authorList>
    </citation>
    <scope>IDENTIFICATION</scope>
</reference>
<accession>A0A158QFS4</accession>
<dbReference type="EMBL" id="UYSG01011280">
    <property type="protein sequence ID" value="VDL61705.1"/>
    <property type="molecule type" value="Genomic_DNA"/>
</dbReference>
<evidence type="ECO:0000313" key="1">
    <source>
        <dbReference type="EMBL" id="VDL61705.1"/>
    </source>
</evidence>
<name>A0A158QFS4_HYMDI</name>
<proteinExistence type="predicted"/>